<evidence type="ECO:0000256" key="1">
    <source>
        <dbReference type="SAM" id="MobiDB-lite"/>
    </source>
</evidence>
<accession>A0A0A9A7C4</accession>
<organism evidence="2">
    <name type="scientific">Arundo donax</name>
    <name type="common">Giant reed</name>
    <name type="synonym">Donax arundinaceus</name>
    <dbReference type="NCBI Taxonomy" id="35708"/>
    <lineage>
        <taxon>Eukaryota</taxon>
        <taxon>Viridiplantae</taxon>
        <taxon>Streptophyta</taxon>
        <taxon>Embryophyta</taxon>
        <taxon>Tracheophyta</taxon>
        <taxon>Spermatophyta</taxon>
        <taxon>Magnoliopsida</taxon>
        <taxon>Liliopsida</taxon>
        <taxon>Poales</taxon>
        <taxon>Poaceae</taxon>
        <taxon>PACMAD clade</taxon>
        <taxon>Arundinoideae</taxon>
        <taxon>Arundineae</taxon>
        <taxon>Arundo</taxon>
    </lineage>
</organism>
<dbReference type="AlphaFoldDB" id="A0A0A9A7C4"/>
<feature type="region of interest" description="Disordered" evidence="1">
    <location>
        <begin position="1"/>
        <end position="41"/>
    </location>
</feature>
<proteinExistence type="predicted"/>
<evidence type="ECO:0000313" key="2">
    <source>
        <dbReference type="EMBL" id="JAD47559.1"/>
    </source>
</evidence>
<reference evidence="2" key="2">
    <citation type="journal article" date="2015" name="Data Brief">
        <title>Shoot transcriptome of the giant reed, Arundo donax.</title>
        <authorList>
            <person name="Barrero R.A."/>
            <person name="Guerrero F.D."/>
            <person name="Moolhuijzen P."/>
            <person name="Goolsby J.A."/>
            <person name="Tidwell J."/>
            <person name="Bellgard S.E."/>
            <person name="Bellgard M.I."/>
        </authorList>
    </citation>
    <scope>NUCLEOTIDE SEQUENCE</scope>
    <source>
        <tissue evidence="2">Shoot tissue taken approximately 20 cm above the soil surface</tissue>
    </source>
</reference>
<protein>
    <submittedName>
        <fullName evidence="2">Uncharacterized protein</fullName>
    </submittedName>
</protein>
<dbReference type="EMBL" id="GBRH01250336">
    <property type="protein sequence ID" value="JAD47559.1"/>
    <property type="molecule type" value="Transcribed_RNA"/>
</dbReference>
<name>A0A0A9A7C4_ARUDO</name>
<sequence length="41" mass="4520">MTDKPPSGAEDSQTHASIADQGVTSPIREKKQQKLLLTKRK</sequence>
<reference evidence="2" key="1">
    <citation type="submission" date="2014-09" db="EMBL/GenBank/DDBJ databases">
        <authorList>
            <person name="Magalhaes I.L.F."/>
            <person name="Oliveira U."/>
            <person name="Santos F.R."/>
            <person name="Vidigal T.H.D.A."/>
            <person name="Brescovit A.D."/>
            <person name="Santos A.J."/>
        </authorList>
    </citation>
    <scope>NUCLEOTIDE SEQUENCE</scope>
    <source>
        <tissue evidence="2">Shoot tissue taken approximately 20 cm above the soil surface</tissue>
    </source>
</reference>